<feature type="transmembrane region" description="Helical" evidence="8">
    <location>
        <begin position="37"/>
        <end position="61"/>
    </location>
</feature>
<sequence>MAVQRITQLQLGLMFILFHYSSATGFLIGPLTGVASYQGWAVLFASAAGGWAIGTAAAAAARRLPADDAGGRLGRWVHGAYSLLCGLFCLHLVAYNLREYDDFMVHFYLPNTPEWVISLLFGATISIAARSGLEAIARCGSGFFFITAASVLLLPPLVARELEYDRIVALATHWDASGMTKGIVKTTPWFGETFIVFFLLPQLREADKTARTLAWSLGCGAVALAIKFVLCMLLFGSDVTSHFTYPALELVRYIRLGDFLENLDPLMVAIWTTALFVKMSLLLYVVLLIASRLLRLRDHRPLSLSIGALAVGMSLHLASNSAELQHAFESSWAAFAYTVQLVPILYWAFLAWRKRNGGRPGGRRTNPGSA</sequence>
<reference evidence="9 10" key="1">
    <citation type="submission" date="2018-05" db="EMBL/GenBank/DDBJ databases">
        <title>Paenibacillus flagellatus sp. nov., isolated from selenium mineral soil.</title>
        <authorList>
            <person name="Dai X."/>
        </authorList>
    </citation>
    <scope>NUCLEOTIDE SEQUENCE [LARGE SCALE GENOMIC DNA]</scope>
    <source>
        <strain evidence="9 10">DXL2</strain>
    </source>
</reference>
<evidence type="ECO:0000256" key="8">
    <source>
        <dbReference type="SAM" id="Phobius"/>
    </source>
</evidence>
<gene>
    <name evidence="9" type="ORF">DLM86_23750</name>
</gene>
<organism evidence="9 10">
    <name type="scientific">Paenibacillus flagellatus</name>
    <dbReference type="NCBI Taxonomy" id="2211139"/>
    <lineage>
        <taxon>Bacteria</taxon>
        <taxon>Bacillati</taxon>
        <taxon>Bacillota</taxon>
        <taxon>Bacilli</taxon>
        <taxon>Bacillales</taxon>
        <taxon>Paenibacillaceae</taxon>
        <taxon>Paenibacillus</taxon>
    </lineage>
</organism>
<feature type="transmembrane region" description="Helical" evidence="8">
    <location>
        <begin position="115"/>
        <end position="133"/>
    </location>
</feature>
<keyword evidence="6 8" id="KW-1133">Transmembrane helix</keyword>
<comment type="similarity">
    <text evidence="2">Belongs to the amino acid-polyamine-organocation (APC) superfamily. Spore germination protein (SGP) (TC 2.A.3.9) family.</text>
</comment>
<dbReference type="PANTHER" id="PTHR34975">
    <property type="entry name" value="SPORE GERMINATION PROTEIN A2"/>
    <property type="match status" value="1"/>
</dbReference>
<dbReference type="InterPro" id="IPR004761">
    <property type="entry name" value="Spore_GerAB"/>
</dbReference>
<evidence type="ECO:0000256" key="6">
    <source>
        <dbReference type="ARBA" id="ARBA00022989"/>
    </source>
</evidence>
<evidence type="ECO:0000256" key="1">
    <source>
        <dbReference type="ARBA" id="ARBA00004141"/>
    </source>
</evidence>
<keyword evidence="4" id="KW-0309">Germination</keyword>
<feature type="transmembrane region" description="Helical" evidence="8">
    <location>
        <begin position="212"/>
        <end position="235"/>
    </location>
</feature>
<feature type="transmembrane region" description="Helical" evidence="8">
    <location>
        <begin position="73"/>
        <end position="95"/>
    </location>
</feature>
<feature type="transmembrane region" description="Helical" evidence="8">
    <location>
        <begin position="179"/>
        <end position="200"/>
    </location>
</feature>
<keyword evidence="10" id="KW-1185">Reference proteome</keyword>
<protein>
    <submittedName>
        <fullName evidence="9">Uncharacterized protein</fullName>
    </submittedName>
</protein>
<evidence type="ECO:0000256" key="2">
    <source>
        <dbReference type="ARBA" id="ARBA00007998"/>
    </source>
</evidence>
<dbReference type="EMBL" id="QJVJ01000011">
    <property type="protein sequence ID" value="PYI51925.1"/>
    <property type="molecule type" value="Genomic_DNA"/>
</dbReference>
<evidence type="ECO:0000256" key="4">
    <source>
        <dbReference type="ARBA" id="ARBA00022544"/>
    </source>
</evidence>
<dbReference type="GO" id="GO:0009847">
    <property type="term" value="P:spore germination"/>
    <property type="evidence" value="ECO:0007669"/>
    <property type="project" value="InterPro"/>
</dbReference>
<keyword evidence="7 8" id="KW-0472">Membrane</keyword>
<name>A0A2V5JYF5_9BACL</name>
<proteinExistence type="inferred from homology"/>
<feature type="transmembrane region" description="Helical" evidence="8">
    <location>
        <begin position="12"/>
        <end position="31"/>
    </location>
</feature>
<comment type="subcellular location">
    <subcellularLocation>
        <location evidence="1">Membrane</location>
        <topology evidence="1">Multi-pass membrane protein</topology>
    </subcellularLocation>
</comment>
<dbReference type="Pfam" id="PF03845">
    <property type="entry name" value="Spore_permease"/>
    <property type="match status" value="1"/>
</dbReference>
<feature type="transmembrane region" description="Helical" evidence="8">
    <location>
        <begin position="302"/>
        <end position="319"/>
    </location>
</feature>
<evidence type="ECO:0000256" key="3">
    <source>
        <dbReference type="ARBA" id="ARBA00022448"/>
    </source>
</evidence>
<feature type="transmembrane region" description="Helical" evidence="8">
    <location>
        <begin position="268"/>
        <end position="290"/>
    </location>
</feature>
<feature type="transmembrane region" description="Helical" evidence="8">
    <location>
        <begin position="331"/>
        <end position="352"/>
    </location>
</feature>
<evidence type="ECO:0000313" key="10">
    <source>
        <dbReference type="Proteomes" id="UP000247476"/>
    </source>
</evidence>
<keyword evidence="5 8" id="KW-0812">Transmembrane</keyword>
<dbReference type="GO" id="GO:0016020">
    <property type="term" value="C:membrane"/>
    <property type="evidence" value="ECO:0007669"/>
    <property type="project" value="UniProtKB-SubCell"/>
</dbReference>
<evidence type="ECO:0000256" key="7">
    <source>
        <dbReference type="ARBA" id="ARBA00023136"/>
    </source>
</evidence>
<evidence type="ECO:0000256" key="5">
    <source>
        <dbReference type="ARBA" id="ARBA00022692"/>
    </source>
</evidence>
<dbReference type="PANTHER" id="PTHR34975:SF2">
    <property type="entry name" value="SPORE GERMINATION PROTEIN A2"/>
    <property type="match status" value="1"/>
</dbReference>
<comment type="caution">
    <text evidence="9">The sequence shown here is derived from an EMBL/GenBank/DDBJ whole genome shotgun (WGS) entry which is preliminary data.</text>
</comment>
<feature type="transmembrane region" description="Helical" evidence="8">
    <location>
        <begin position="140"/>
        <end position="159"/>
    </location>
</feature>
<evidence type="ECO:0000313" key="9">
    <source>
        <dbReference type="EMBL" id="PYI51925.1"/>
    </source>
</evidence>
<accession>A0A2V5JYF5</accession>
<dbReference type="AlphaFoldDB" id="A0A2V5JYF5"/>
<dbReference type="Proteomes" id="UP000247476">
    <property type="component" value="Unassembled WGS sequence"/>
</dbReference>
<keyword evidence="3" id="KW-0813">Transport</keyword>